<evidence type="ECO:0000256" key="2">
    <source>
        <dbReference type="ARBA" id="ARBA00022538"/>
    </source>
</evidence>
<gene>
    <name evidence="7" type="ORF">A2Y75_00210</name>
</gene>
<keyword evidence="2" id="KW-0406">Ion transport</keyword>
<dbReference type="Proteomes" id="UP000177876">
    <property type="component" value="Unassembled WGS sequence"/>
</dbReference>
<name>A0A1F2WQ36_9ACTN</name>
<dbReference type="InterPro" id="IPR036291">
    <property type="entry name" value="NAD(P)-bd_dom_sf"/>
</dbReference>
<accession>A0A1F2WQ36</accession>
<dbReference type="InterPro" id="IPR036721">
    <property type="entry name" value="RCK_C_sf"/>
</dbReference>
<dbReference type="EMBL" id="MELK01000019">
    <property type="protein sequence ID" value="OFW58951.1"/>
    <property type="molecule type" value="Genomic_DNA"/>
</dbReference>
<dbReference type="PRINTS" id="PR00335">
    <property type="entry name" value="KUPTAKETRKA"/>
</dbReference>
<dbReference type="PROSITE" id="PS51202">
    <property type="entry name" value="RCK_C"/>
    <property type="match status" value="2"/>
</dbReference>
<feature type="domain" description="RCK N-terminal" evidence="5">
    <location>
        <begin position="230"/>
        <end position="353"/>
    </location>
</feature>
<evidence type="ECO:0000256" key="4">
    <source>
        <dbReference type="ARBA" id="ARBA00023027"/>
    </source>
</evidence>
<evidence type="ECO:0000256" key="1">
    <source>
        <dbReference type="ARBA" id="ARBA00017378"/>
    </source>
</evidence>
<evidence type="ECO:0000259" key="6">
    <source>
        <dbReference type="PROSITE" id="PS51202"/>
    </source>
</evidence>
<dbReference type="Gene3D" id="3.40.50.720">
    <property type="entry name" value="NAD(P)-binding Rossmann-like Domain"/>
    <property type="match status" value="2"/>
</dbReference>
<dbReference type="GO" id="GO:0015079">
    <property type="term" value="F:potassium ion transmembrane transporter activity"/>
    <property type="evidence" value="ECO:0007669"/>
    <property type="project" value="InterPro"/>
</dbReference>
<evidence type="ECO:0000313" key="7">
    <source>
        <dbReference type="EMBL" id="OFW58951.1"/>
    </source>
</evidence>
<keyword evidence="3" id="KW-0630">Potassium</keyword>
<dbReference type="GO" id="GO:0005886">
    <property type="term" value="C:plasma membrane"/>
    <property type="evidence" value="ECO:0007669"/>
    <property type="project" value="InterPro"/>
</dbReference>
<dbReference type="InterPro" id="IPR050721">
    <property type="entry name" value="Trk_Ktr_HKT_K-transport"/>
</dbReference>
<evidence type="ECO:0000313" key="8">
    <source>
        <dbReference type="Proteomes" id="UP000177876"/>
    </source>
</evidence>
<feature type="domain" description="RCK C-terminal" evidence="6">
    <location>
        <begin position="135"/>
        <end position="215"/>
    </location>
</feature>
<feature type="domain" description="RCK N-terminal" evidence="5">
    <location>
        <begin position="1"/>
        <end position="117"/>
    </location>
</feature>
<evidence type="ECO:0000256" key="3">
    <source>
        <dbReference type="ARBA" id="ARBA00022958"/>
    </source>
</evidence>
<keyword evidence="2" id="KW-0633">Potassium transport</keyword>
<evidence type="ECO:0000259" key="5">
    <source>
        <dbReference type="PROSITE" id="PS51201"/>
    </source>
</evidence>
<dbReference type="STRING" id="1797197.A2Y75_00210"/>
<dbReference type="PANTHER" id="PTHR43833">
    <property type="entry name" value="POTASSIUM CHANNEL PROTEIN 2-RELATED-RELATED"/>
    <property type="match status" value="1"/>
</dbReference>
<dbReference type="AlphaFoldDB" id="A0A1F2WQ36"/>
<proteinExistence type="predicted"/>
<dbReference type="InterPro" id="IPR006036">
    <property type="entry name" value="K_uptake_TrkA"/>
</dbReference>
<dbReference type="Pfam" id="PF02254">
    <property type="entry name" value="TrkA_N"/>
    <property type="match status" value="2"/>
</dbReference>
<organism evidence="7 8">
    <name type="scientific">Candidatus Solincola sediminis</name>
    <dbReference type="NCBI Taxonomy" id="1797199"/>
    <lineage>
        <taxon>Bacteria</taxon>
        <taxon>Bacillati</taxon>
        <taxon>Actinomycetota</taxon>
        <taxon>Candidatus Geothermincolia</taxon>
        <taxon>Candidatus Geothermincolales</taxon>
        <taxon>Candidatus Geothermincolaceae</taxon>
        <taxon>Candidatus Solincola</taxon>
    </lineage>
</organism>
<dbReference type="SUPFAM" id="SSF116726">
    <property type="entry name" value="TrkA C-terminal domain-like"/>
    <property type="match status" value="1"/>
</dbReference>
<keyword evidence="2" id="KW-0813">Transport</keyword>
<dbReference type="SUPFAM" id="SSF51735">
    <property type="entry name" value="NAD(P)-binding Rossmann-fold domains"/>
    <property type="match status" value="2"/>
</dbReference>
<sequence length="451" mass="49912">MHIIITGCGRVGAHLAQFLAYEGHNVVVIDRNPNSFNRLGGTFNGITMQGVAFDEELLKEAGIETADALAAVTNYDNTNMMTAEIASNIFKVPTVIARLYNPDKKQTFHKMGIDYVCGTTLLAERIMDKLLQGNLIVLNEDPELGVEIVELTVDNASRDRAISSVHDINKHKVLSLFSGNKNIEWDDDTRLNPGDRLVMAVKEGTTRILSFFWGVKDTGDKQLSSQVSEGAKVVIAGCGRVGAQLADMLSQDGYGVTVIDKDESSFHRLSKTFSGEAIAGYSFDEETLNRAGINEADMFASVTNYDNTNLMTAEVVKHIFRVPKVIARLYNPDKTETFEALGMDYVCGTALVTRGMLEKILRPKARVLAACCNNTRSLVDFICPEKLVGKKVAWGEENLRMRVGYLERDGKLVFPSRDERFQKDDRIIALAAPGRLQKIERYARGRSGNGR</sequence>
<protein>
    <recommendedName>
        <fullName evidence="1">Trk system potassium uptake protein TrkA</fullName>
    </recommendedName>
</protein>
<dbReference type="PROSITE" id="PS51201">
    <property type="entry name" value="RCK_N"/>
    <property type="match status" value="2"/>
</dbReference>
<reference evidence="7 8" key="1">
    <citation type="journal article" date="2016" name="Nat. Commun.">
        <title>Thousands of microbial genomes shed light on interconnected biogeochemical processes in an aquifer system.</title>
        <authorList>
            <person name="Anantharaman K."/>
            <person name="Brown C.T."/>
            <person name="Hug L.A."/>
            <person name="Sharon I."/>
            <person name="Castelle C.J."/>
            <person name="Probst A.J."/>
            <person name="Thomas B.C."/>
            <person name="Singh A."/>
            <person name="Wilkins M.J."/>
            <person name="Karaoz U."/>
            <person name="Brodie E.L."/>
            <person name="Williams K.H."/>
            <person name="Hubbard S.S."/>
            <person name="Banfield J.F."/>
        </authorList>
    </citation>
    <scope>NUCLEOTIDE SEQUENCE [LARGE SCALE GENOMIC DNA]</scope>
</reference>
<keyword evidence="4" id="KW-0520">NAD</keyword>
<dbReference type="InterPro" id="IPR003148">
    <property type="entry name" value="RCK_N"/>
</dbReference>
<comment type="caution">
    <text evidence="7">The sequence shown here is derived from an EMBL/GenBank/DDBJ whole genome shotgun (WGS) entry which is preliminary data.</text>
</comment>
<dbReference type="InterPro" id="IPR006037">
    <property type="entry name" value="RCK_C"/>
</dbReference>
<dbReference type="Gene3D" id="3.30.70.1450">
    <property type="entry name" value="Regulator of K+ conductance, C-terminal domain"/>
    <property type="match status" value="1"/>
</dbReference>
<dbReference type="PANTHER" id="PTHR43833:SF8">
    <property type="entry name" value="TRK SYSTEM POTASSIUM UPTAKE PROTEIN TRKA"/>
    <property type="match status" value="1"/>
</dbReference>
<feature type="domain" description="RCK C-terminal" evidence="6">
    <location>
        <begin position="365"/>
        <end position="445"/>
    </location>
</feature>